<reference evidence="2 3" key="1">
    <citation type="submission" date="2019-05" db="EMBL/GenBank/DDBJ databases">
        <title>Draft genome sequence of Nonomuraea turkmeniaca DSM 43926.</title>
        <authorList>
            <person name="Saricaoglu S."/>
            <person name="Isik K."/>
        </authorList>
    </citation>
    <scope>NUCLEOTIDE SEQUENCE [LARGE SCALE GENOMIC DNA]</scope>
    <source>
        <strain evidence="2 3">DSM 43926</strain>
    </source>
</reference>
<dbReference type="RefSeq" id="WP_138671141.1">
    <property type="nucleotide sequence ID" value="NZ_VCKY01000160.1"/>
</dbReference>
<proteinExistence type="predicted"/>
<evidence type="ECO:0000313" key="2">
    <source>
        <dbReference type="EMBL" id="TMR11319.1"/>
    </source>
</evidence>
<feature type="compositionally biased region" description="Low complexity" evidence="1">
    <location>
        <begin position="9"/>
        <end position="21"/>
    </location>
</feature>
<gene>
    <name evidence="2" type="ORF">ETD86_36180</name>
</gene>
<keyword evidence="3" id="KW-1185">Reference proteome</keyword>
<name>A0A5S4F5C2_9ACTN</name>
<dbReference type="AlphaFoldDB" id="A0A5S4F5C2"/>
<dbReference type="EMBL" id="VCKY01000160">
    <property type="protein sequence ID" value="TMR11319.1"/>
    <property type="molecule type" value="Genomic_DNA"/>
</dbReference>
<feature type="compositionally biased region" description="Basic and acidic residues" evidence="1">
    <location>
        <begin position="64"/>
        <end position="74"/>
    </location>
</feature>
<protein>
    <submittedName>
        <fullName evidence="2">Uncharacterized protein</fullName>
    </submittedName>
</protein>
<accession>A0A5S4F5C2</accession>
<sequence>MGKTQAQGSTPSPAAPLAATPRHFLLPFKRHEERQAMATYAIRVATAATTVIASSRVEGGPELPGRRDHSDGSQRARIVLISSNLTHRPIHAGLTSSGLEAVDW</sequence>
<comment type="caution">
    <text evidence="2">The sequence shown here is derived from an EMBL/GenBank/DDBJ whole genome shotgun (WGS) entry which is preliminary data.</text>
</comment>
<feature type="region of interest" description="Disordered" evidence="1">
    <location>
        <begin position="54"/>
        <end position="74"/>
    </location>
</feature>
<feature type="region of interest" description="Disordered" evidence="1">
    <location>
        <begin position="1"/>
        <end position="21"/>
    </location>
</feature>
<dbReference type="Proteomes" id="UP000309128">
    <property type="component" value="Unassembled WGS sequence"/>
</dbReference>
<evidence type="ECO:0000256" key="1">
    <source>
        <dbReference type="SAM" id="MobiDB-lite"/>
    </source>
</evidence>
<evidence type="ECO:0000313" key="3">
    <source>
        <dbReference type="Proteomes" id="UP000309128"/>
    </source>
</evidence>
<organism evidence="2 3">
    <name type="scientific">Nonomuraea turkmeniaca</name>
    <dbReference type="NCBI Taxonomy" id="103838"/>
    <lineage>
        <taxon>Bacteria</taxon>
        <taxon>Bacillati</taxon>
        <taxon>Actinomycetota</taxon>
        <taxon>Actinomycetes</taxon>
        <taxon>Streptosporangiales</taxon>
        <taxon>Streptosporangiaceae</taxon>
        <taxon>Nonomuraea</taxon>
    </lineage>
</organism>